<evidence type="ECO:0000313" key="1">
    <source>
        <dbReference type="EMBL" id="GMG88780.1"/>
    </source>
</evidence>
<reference evidence="1 2" key="1">
    <citation type="submission" date="2023-04" db="EMBL/GenBank/DDBJ databases">
        <title>Marinobulbifer ophiurae gen. nov., sp. Nov., isolate from tissue of brittle star Ophioplocus japonicus.</title>
        <authorList>
            <person name="Kawano K."/>
            <person name="Sawayama S."/>
            <person name="Nakagawa S."/>
        </authorList>
    </citation>
    <scope>NUCLEOTIDE SEQUENCE [LARGE SCALE GENOMIC DNA]</scope>
    <source>
        <strain evidence="1 2">NKW57</strain>
    </source>
</reference>
<accession>A0ABQ6M356</accession>
<proteinExistence type="predicted"/>
<sequence>MITEDTRKLVDCPCGCGRDIPKISGSVENGNSKTNFYAYLMDEGDGPNLWLMLQSGPWFEDGLDCAIVVRSVRDEDGLTAYLKGQRASPWKDIEIPELKFLTREEVMAQEGGKAWVFRVHDEITHHHREISRFMWPDA</sequence>
<gene>
    <name evidence="1" type="ORF">MNKW57_31010</name>
</gene>
<keyword evidence="2" id="KW-1185">Reference proteome</keyword>
<dbReference type="EMBL" id="BSYJ01000027">
    <property type="protein sequence ID" value="GMG88780.1"/>
    <property type="molecule type" value="Genomic_DNA"/>
</dbReference>
<organism evidence="1 2">
    <name type="scientific">Biformimicrobium ophioploci</name>
    <dbReference type="NCBI Taxonomy" id="3036711"/>
    <lineage>
        <taxon>Bacteria</taxon>
        <taxon>Pseudomonadati</taxon>
        <taxon>Pseudomonadota</taxon>
        <taxon>Gammaproteobacteria</taxon>
        <taxon>Cellvibrionales</taxon>
        <taxon>Microbulbiferaceae</taxon>
        <taxon>Biformimicrobium</taxon>
    </lineage>
</organism>
<protein>
    <submittedName>
        <fullName evidence="1">Uncharacterized protein</fullName>
    </submittedName>
</protein>
<comment type="caution">
    <text evidence="1">The sequence shown here is derived from an EMBL/GenBank/DDBJ whole genome shotgun (WGS) entry which is preliminary data.</text>
</comment>
<dbReference type="Proteomes" id="UP001224392">
    <property type="component" value="Unassembled WGS sequence"/>
</dbReference>
<name>A0ABQ6M356_9GAMM</name>
<evidence type="ECO:0000313" key="2">
    <source>
        <dbReference type="Proteomes" id="UP001224392"/>
    </source>
</evidence>